<sequence length="252" mass="28837">MMGKKSGKKNGNRPVKQPLEDDVNMWTYLTGSEEDRARFKAEQNRLGRQRERGRIETPEDYYTELRLDRLCSEGFVKDVHEDSLTIVFENNWQPERQVPFSDVRLPSPQDAKKDIGEGEEVEFYVIEYAACDATYNEIVTFERLRPVNRNKPVTETTFFKCIVPVPEELRDAKCWGEDYRGHLDGFRVRRSAGKQLGPIRVPIKGAASQQSGRESGGRKTKLTRGQEAARKGLCSLDFGESVQEALGFVRAR</sequence>
<reference evidence="3 4" key="1">
    <citation type="journal article" date="2021" name="Cell">
        <title>Tracing the genetic footprints of vertebrate landing in non-teleost ray-finned fishes.</title>
        <authorList>
            <person name="Bi X."/>
            <person name="Wang K."/>
            <person name="Yang L."/>
            <person name="Pan H."/>
            <person name="Jiang H."/>
            <person name="Wei Q."/>
            <person name="Fang M."/>
            <person name="Yu H."/>
            <person name="Zhu C."/>
            <person name="Cai Y."/>
            <person name="He Y."/>
            <person name="Gan X."/>
            <person name="Zeng H."/>
            <person name="Yu D."/>
            <person name="Zhu Y."/>
            <person name="Jiang H."/>
            <person name="Qiu Q."/>
            <person name="Yang H."/>
            <person name="Zhang Y.E."/>
            <person name="Wang W."/>
            <person name="Zhu M."/>
            <person name="He S."/>
            <person name="Zhang G."/>
        </authorList>
    </citation>
    <scope>NUCLEOTIDE SEQUENCE [LARGE SCALE GENOMIC DNA]</scope>
    <source>
        <strain evidence="3">Bchr_013</strain>
    </source>
</reference>
<dbReference type="FunFam" id="2.30.30.140:FF:000080">
    <property type="entry name" value="Fragile X mental retardation protein 1 B"/>
    <property type="match status" value="1"/>
</dbReference>
<feature type="domain" description="Agenet-like" evidence="2">
    <location>
        <begin position="56"/>
        <end position="106"/>
    </location>
</feature>
<evidence type="ECO:0000313" key="3">
    <source>
        <dbReference type="EMBL" id="KAG2463334.1"/>
    </source>
</evidence>
<dbReference type="PROSITE" id="PS51641">
    <property type="entry name" value="AGENET_LIKE"/>
    <property type="match status" value="2"/>
</dbReference>
<comment type="caution">
    <text evidence="3">The sequence shown here is derived from an EMBL/GenBank/DDBJ whole genome shotgun (WGS) entry which is preliminary data.</text>
</comment>
<dbReference type="EMBL" id="JAATIS010004040">
    <property type="protein sequence ID" value="KAG2463334.1"/>
    <property type="molecule type" value="Genomic_DNA"/>
</dbReference>
<dbReference type="GO" id="GO:0048170">
    <property type="term" value="P:positive regulation of long-term neuronal synaptic plasticity"/>
    <property type="evidence" value="ECO:0007669"/>
    <property type="project" value="TreeGrafter"/>
</dbReference>
<dbReference type="GO" id="GO:0099577">
    <property type="term" value="P:regulation of translation at presynapse, modulating synaptic transmission"/>
    <property type="evidence" value="ECO:0007669"/>
    <property type="project" value="TreeGrafter"/>
</dbReference>
<feature type="compositionally biased region" description="Basic residues" evidence="1">
    <location>
        <begin position="1"/>
        <end position="11"/>
    </location>
</feature>
<keyword evidence="4" id="KW-1185">Reference proteome</keyword>
<dbReference type="GO" id="GO:0045727">
    <property type="term" value="P:positive regulation of translation"/>
    <property type="evidence" value="ECO:0007669"/>
    <property type="project" value="TreeGrafter"/>
</dbReference>
<feature type="domain" description="Agenet-like" evidence="2">
    <location>
        <begin position="113"/>
        <end position="147"/>
    </location>
</feature>
<dbReference type="GO" id="GO:0010494">
    <property type="term" value="C:cytoplasmic stress granule"/>
    <property type="evidence" value="ECO:0007669"/>
    <property type="project" value="TreeGrafter"/>
</dbReference>
<name>A0A8X8BQK7_POLSE</name>
<dbReference type="PANTHER" id="PTHR10603:SF6">
    <property type="entry name" value="RNA-BINDING PROTEIN FXR1"/>
    <property type="match status" value="1"/>
</dbReference>
<feature type="non-terminal residue" evidence="3">
    <location>
        <position position="1"/>
    </location>
</feature>
<proteinExistence type="predicted"/>
<gene>
    <name evidence="3" type="primary">Fxr1_1</name>
    <name evidence="3" type="ORF">GTO96_0000861</name>
</gene>
<evidence type="ECO:0000256" key="1">
    <source>
        <dbReference type="SAM" id="MobiDB-lite"/>
    </source>
</evidence>
<evidence type="ECO:0000259" key="2">
    <source>
        <dbReference type="PROSITE" id="PS51641"/>
    </source>
</evidence>
<protein>
    <submittedName>
        <fullName evidence="3">FXR1 protein</fullName>
    </submittedName>
</protein>
<dbReference type="PANTHER" id="PTHR10603">
    <property type="entry name" value="FRAGILE X MENTAL RETARDATION SYNDROME-RELATED PROTEIN"/>
    <property type="match status" value="1"/>
</dbReference>
<dbReference type="GO" id="GO:0003730">
    <property type="term" value="F:mRNA 3'-UTR binding"/>
    <property type="evidence" value="ECO:0007669"/>
    <property type="project" value="TreeGrafter"/>
</dbReference>
<accession>A0A8X8BQK7</accession>
<feature type="region of interest" description="Disordered" evidence="1">
    <location>
        <begin position="203"/>
        <end position="226"/>
    </location>
</feature>
<feature type="region of interest" description="Disordered" evidence="1">
    <location>
        <begin position="1"/>
        <end position="23"/>
    </location>
</feature>
<feature type="non-terminal residue" evidence="3">
    <location>
        <position position="252"/>
    </location>
</feature>
<dbReference type="GO" id="GO:0048513">
    <property type="term" value="P:animal organ development"/>
    <property type="evidence" value="ECO:0007669"/>
    <property type="project" value="TreeGrafter"/>
</dbReference>
<dbReference type="GO" id="GO:0045182">
    <property type="term" value="F:translation regulator activity"/>
    <property type="evidence" value="ECO:0007669"/>
    <property type="project" value="TreeGrafter"/>
</dbReference>
<dbReference type="Gene3D" id="2.30.30.140">
    <property type="match status" value="2"/>
</dbReference>
<evidence type="ECO:0000313" key="4">
    <source>
        <dbReference type="Proteomes" id="UP000886611"/>
    </source>
</evidence>
<dbReference type="AlphaFoldDB" id="A0A8X8BQK7"/>
<dbReference type="GO" id="GO:0043488">
    <property type="term" value="P:regulation of mRNA stability"/>
    <property type="evidence" value="ECO:0007669"/>
    <property type="project" value="TreeGrafter"/>
</dbReference>
<dbReference type="InterPro" id="IPR040148">
    <property type="entry name" value="FMR1"/>
</dbReference>
<dbReference type="GO" id="GO:0098793">
    <property type="term" value="C:presynapse"/>
    <property type="evidence" value="ECO:0007669"/>
    <property type="project" value="GOC"/>
</dbReference>
<dbReference type="GO" id="GO:0043005">
    <property type="term" value="C:neuron projection"/>
    <property type="evidence" value="ECO:0007669"/>
    <property type="project" value="TreeGrafter"/>
</dbReference>
<dbReference type="GO" id="GO:0051028">
    <property type="term" value="P:mRNA transport"/>
    <property type="evidence" value="ECO:0007669"/>
    <property type="project" value="TreeGrafter"/>
</dbReference>
<dbReference type="Proteomes" id="UP000886611">
    <property type="component" value="Unassembled WGS sequence"/>
</dbReference>
<dbReference type="Pfam" id="PF18336">
    <property type="entry name" value="Tudor_FRX1"/>
    <property type="match status" value="1"/>
</dbReference>
<organism evidence="3 4">
    <name type="scientific">Polypterus senegalus</name>
    <name type="common">Senegal bichir</name>
    <dbReference type="NCBI Taxonomy" id="55291"/>
    <lineage>
        <taxon>Eukaryota</taxon>
        <taxon>Metazoa</taxon>
        <taxon>Chordata</taxon>
        <taxon>Craniata</taxon>
        <taxon>Vertebrata</taxon>
        <taxon>Euteleostomi</taxon>
        <taxon>Actinopterygii</taxon>
        <taxon>Polypteriformes</taxon>
        <taxon>Polypteridae</taxon>
        <taxon>Polypterus</taxon>
    </lineage>
</organism>
<dbReference type="InterPro" id="IPR041560">
    <property type="entry name" value="Tudor_FRM1"/>
</dbReference>
<dbReference type="GO" id="GO:0005634">
    <property type="term" value="C:nucleus"/>
    <property type="evidence" value="ECO:0007669"/>
    <property type="project" value="TreeGrafter"/>
</dbReference>